<evidence type="ECO:0000256" key="2">
    <source>
        <dbReference type="SAM" id="Phobius"/>
    </source>
</evidence>
<protein>
    <submittedName>
        <fullName evidence="3">Na+-transporting methylmalonyl-CoA/oxaloacetate decarboxylase gamma subunit</fullName>
    </submittedName>
</protein>
<organism evidence="3 4">
    <name type="scientific">Sphingobium scionense</name>
    <dbReference type="NCBI Taxonomy" id="1404341"/>
    <lineage>
        <taxon>Bacteria</taxon>
        <taxon>Pseudomonadati</taxon>
        <taxon>Pseudomonadota</taxon>
        <taxon>Alphaproteobacteria</taxon>
        <taxon>Sphingomonadales</taxon>
        <taxon>Sphingomonadaceae</taxon>
        <taxon>Sphingobium</taxon>
    </lineage>
</organism>
<name>A0A7W6LRL7_9SPHN</name>
<reference evidence="3 4" key="1">
    <citation type="submission" date="2020-08" db="EMBL/GenBank/DDBJ databases">
        <title>Genomic Encyclopedia of Type Strains, Phase IV (KMG-IV): sequencing the most valuable type-strain genomes for metagenomic binning, comparative biology and taxonomic classification.</title>
        <authorList>
            <person name="Goeker M."/>
        </authorList>
    </citation>
    <scope>NUCLEOTIDE SEQUENCE [LARGE SCALE GENOMIC DNA]</scope>
    <source>
        <strain evidence="3 4">DSM 19371</strain>
    </source>
</reference>
<keyword evidence="4" id="KW-1185">Reference proteome</keyword>
<dbReference type="EMBL" id="JACIEU010000011">
    <property type="protein sequence ID" value="MBB4149106.1"/>
    <property type="molecule type" value="Genomic_DNA"/>
</dbReference>
<dbReference type="Proteomes" id="UP000590524">
    <property type="component" value="Unassembled WGS sequence"/>
</dbReference>
<dbReference type="AlphaFoldDB" id="A0A7W6LRL7"/>
<sequence>MIAAFALMFMPSTVTTPEMVTMPYSGSLVGSGRSTATYNMPRAQLRELVFHGGGMLFLGGCILLVGGVLDGRLRGNAAARPTVAERDDVAGTLAAPDQRSPVADANGHISPLPDEVERNKRIIGGVIVVGVIVLVVFGITGVTRQTVPDEINIESAAENAARAADEAMNSAIDAADNAARSAGHSELRSSVSLGPTVGADRSNKRDQHIEPKHRASVQQPSIQAKEGSYATTSSPPRDERKKEQLELERSLIAAGIDPEADRPQ</sequence>
<feature type="compositionally biased region" description="Basic and acidic residues" evidence="1">
    <location>
        <begin position="201"/>
        <end position="213"/>
    </location>
</feature>
<feature type="region of interest" description="Disordered" evidence="1">
    <location>
        <begin position="176"/>
        <end position="264"/>
    </location>
</feature>
<accession>A0A7W6LRL7</accession>
<feature type="transmembrane region" description="Helical" evidence="2">
    <location>
        <begin position="48"/>
        <end position="69"/>
    </location>
</feature>
<keyword evidence="2" id="KW-0472">Membrane</keyword>
<evidence type="ECO:0000256" key="1">
    <source>
        <dbReference type="SAM" id="MobiDB-lite"/>
    </source>
</evidence>
<proteinExistence type="predicted"/>
<comment type="caution">
    <text evidence="3">The sequence shown here is derived from an EMBL/GenBank/DDBJ whole genome shotgun (WGS) entry which is preliminary data.</text>
</comment>
<keyword evidence="2" id="KW-0812">Transmembrane</keyword>
<feature type="compositionally biased region" description="Basic and acidic residues" evidence="1">
    <location>
        <begin position="236"/>
        <end position="249"/>
    </location>
</feature>
<evidence type="ECO:0000313" key="4">
    <source>
        <dbReference type="Proteomes" id="UP000590524"/>
    </source>
</evidence>
<evidence type="ECO:0000313" key="3">
    <source>
        <dbReference type="EMBL" id="MBB4149106.1"/>
    </source>
</evidence>
<feature type="transmembrane region" description="Helical" evidence="2">
    <location>
        <begin position="122"/>
        <end position="142"/>
    </location>
</feature>
<keyword evidence="2" id="KW-1133">Transmembrane helix</keyword>
<gene>
    <name evidence="3" type="ORF">GGQ90_002895</name>
</gene>
<dbReference type="RefSeq" id="WP_223178258.1">
    <property type="nucleotide sequence ID" value="NZ_JACIEU010000011.1"/>
</dbReference>